<feature type="coiled-coil region" evidence="1">
    <location>
        <begin position="171"/>
        <end position="300"/>
    </location>
</feature>
<comment type="caution">
    <text evidence="3">The sequence shown here is derived from an EMBL/GenBank/DDBJ whole genome shotgun (WGS) entry which is preliminary data.</text>
</comment>
<evidence type="ECO:0000313" key="4">
    <source>
        <dbReference type="Proteomes" id="UP000070133"/>
    </source>
</evidence>
<proteinExistence type="predicted"/>
<dbReference type="OrthoDB" id="10668234at2759"/>
<evidence type="ECO:0000313" key="3">
    <source>
        <dbReference type="EMBL" id="KXS99617.1"/>
    </source>
</evidence>
<dbReference type="AlphaFoldDB" id="A0A139HB00"/>
<feature type="region of interest" description="Disordered" evidence="2">
    <location>
        <begin position="397"/>
        <end position="438"/>
    </location>
</feature>
<dbReference type="EMBL" id="LFZN01000088">
    <property type="protein sequence ID" value="KXS99617.1"/>
    <property type="molecule type" value="Genomic_DNA"/>
</dbReference>
<feature type="region of interest" description="Disordered" evidence="2">
    <location>
        <begin position="95"/>
        <end position="146"/>
    </location>
</feature>
<accession>A0A139HB00</accession>
<sequence>MARGSGKTAANPPAPYNHQALTEYLSSKCNPVVLTPSELNKCYRITLPNWAAGPGQRTEQVRRHKNLVEAIARKHHVEFDRTRKSLIDEAVDQFVAASEPQPPSPDMFGLGGGRGGEVDTNSGEEDSVGGDVAGAGAGHSEAASDYGSGMDVDGGAAGSAAAAAAEDLRALNEYRDQLDVARAALNQERQAWERAHAARQAQAQKLDDHVAQRRADMERLQVQLQELDQEVSHKQTNAEKLQQDVSTKHRRVIDLDKDIAIKTRRAQEWDKVIADKNSDYEQLQQKMEAAVNKKSEYELDKDIASKRRRAQELDKVIADKISDYELLQQKMKTAAKNSDYEHDKDIASKRRRAQELDKIISDRKSDHEQLQKKVAEYKAHIEQLQVKIREEASKLQQLEQDAGDKERQVQELQETMTQTKLNNQHTNADDDGRRSTLPPTFLPPALQVRLDRIRSSPSSSSLRLKRVLHRQIKDHAKTLDHHHVEQLLESIGKKVEVGSLIPALQDLRQTVVCVSKGLEDL</sequence>
<reference evidence="3 4" key="1">
    <citation type="submission" date="2015-07" db="EMBL/GenBank/DDBJ databases">
        <title>Comparative genomics of the Sigatoka disease complex on banana suggests a link between parallel evolutionary changes in Pseudocercospora fijiensis and Pseudocercospora eumusae and increased virulence on the banana host.</title>
        <authorList>
            <person name="Chang T.-C."/>
            <person name="Salvucci A."/>
            <person name="Crous P.W."/>
            <person name="Stergiopoulos I."/>
        </authorList>
    </citation>
    <scope>NUCLEOTIDE SEQUENCE [LARGE SCALE GENOMIC DNA]</scope>
    <source>
        <strain evidence="3 4">CBS 114824</strain>
    </source>
</reference>
<evidence type="ECO:0000256" key="1">
    <source>
        <dbReference type="SAM" id="Coils"/>
    </source>
</evidence>
<gene>
    <name evidence="3" type="ORF">AC578_9850</name>
</gene>
<keyword evidence="4" id="KW-1185">Reference proteome</keyword>
<protein>
    <submittedName>
        <fullName evidence="3">Uncharacterized protein</fullName>
    </submittedName>
</protein>
<dbReference type="Proteomes" id="UP000070133">
    <property type="component" value="Unassembled WGS sequence"/>
</dbReference>
<organism evidence="3 4">
    <name type="scientific">Pseudocercospora eumusae</name>
    <dbReference type="NCBI Taxonomy" id="321146"/>
    <lineage>
        <taxon>Eukaryota</taxon>
        <taxon>Fungi</taxon>
        <taxon>Dikarya</taxon>
        <taxon>Ascomycota</taxon>
        <taxon>Pezizomycotina</taxon>
        <taxon>Dothideomycetes</taxon>
        <taxon>Dothideomycetidae</taxon>
        <taxon>Mycosphaerellales</taxon>
        <taxon>Mycosphaerellaceae</taxon>
        <taxon>Pseudocercospora</taxon>
    </lineage>
</organism>
<name>A0A139HB00_9PEZI</name>
<evidence type="ECO:0000256" key="2">
    <source>
        <dbReference type="SAM" id="MobiDB-lite"/>
    </source>
</evidence>
<feature type="compositionally biased region" description="Polar residues" evidence="2">
    <location>
        <begin position="410"/>
        <end position="426"/>
    </location>
</feature>
<keyword evidence="1" id="KW-0175">Coiled coil</keyword>
<dbReference type="STRING" id="321146.A0A139HB00"/>